<dbReference type="InterPro" id="IPR029472">
    <property type="entry name" value="Copia-like_N"/>
</dbReference>
<evidence type="ECO:0000313" key="2">
    <source>
        <dbReference type="EMBL" id="KAL0300240.1"/>
    </source>
</evidence>
<gene>
    <name evidence="2" type="ORF">Sangu_3131800</name>
</gene>
<dbReference type="Pfam" id="PF14244">
    <property type="entry name" value="Retrotran_gag_3"/>
    <property type="match status" value="1"/>
</dbReference>
<comment type="caution">
    <text evidence="2">The sequence shown here is derived from an EMBL/GenBank/DDBJ whole genome shotgun (WGS) entry which is preliminary data.</text>
</comment>
<dbReference type="PANTHER" id="PTHR37610:SF40">
    <property type="entry name" value="OS01G0909600 PROTEIN"/>
    <property type="match status" value="1"/>
</dbReference>
<dbReference type="PANTHER" id="PTHR37610">
    <property type="entry name" value="CCHC-TYPE DOMAIN-CONTAINING PROTEIN"/>
    <property type="match status" value="1"/>
</dbReference>
<proteinExistence type="predicted"/>
<accession>A0AAW2K0T4</accession>
<feature type="domain" description="Retrotransposon Copia-like N-terminal" evidence="1">
    <location>
        <begin position="43"/>
        <end position="85"/>
    </location>
</feature>
<sequence length="276" mass="31387">MAKPLYLRHGIKAFIPALTFIATEGENSRGRREPELPDFLQLHGGDHPGMVLVSAPFDGIDFLAWRRSVIIALRAKMKIGFIDGRYVMHEKTSDTYETWIRVDSMILVMDPFPSINNAYSMALRVERERLINMQTTESNEGVALHTKWTENTGNNEVKGGLQYTDRGSHKWKFLTDKKASGVLQLWKGMTYQNACFKIYGGPDWYRNLKDQRQKERGPARGYNVISGEGLSGGEKTTEFGEAMKQVHELLRMMKGQIPQVQQDPLQVNFVPGDDFA</sequence>
<reference evidence="2" key="2">
    <citation type="journal article" date="2024" name="Plant">
        <title>Genomic evolution and insights into agronomic trait innovations of Sesamum species.</title>
        <authorList>
            <person name="Miao H."/>
            <person name="Wang L."/>
            <person name="Qu L."/>
            <person name="Liu H."/>
            <person name="Sun Y."/>
            <person name="Le M."/>
            <person name="Wang Q."/>
            <person name="Wei S."/>
            <person name="Zheng Y."/>
            <person name="Lin W."/>
            <person name="Duan Y."/>
            <person name="Cao H."/>
            <person name="Xiong S."/>
            <person name="Wang X."/>
            <person name="Wei L."/>
            <person name="Li C."/>
            <person name="Ma Q."/>
            <person name="Ju M."/>
            <person name="Zhao R."/>
            <person name="Li G."/>
            <person name="Mu C."/>
            <person name="Tian Q."/>
            <person name="Mei H."/>
            <person name="Zhang T."/>
            <person name="Gao T."/>
            <person name="Zhang H."/>
        </authorList>
    </citation>
    <scope>NUCLEOTIDE SEQUENCE</scope>
    <source>
        <strain evidence="2">G01</strain>
    </source>
</reference>
<feature type="non-terminal residue" evidence="2">
    <location>
        <position position="276"/>
    </location>
</feature>
<dbReference type="EMBL" id="JACGWK010000369">
    <property type="protein sequence ID" value="KAL0300240.1"/>
    <property type="molecule type" value="Genomic_DNA"/>
</dbReference>
<reference evidence="2" key="1">
    <citation type="submission" date="2020-06" db="EMBL/GenBank/DDBJ databases">
        <authorList>
            <person name="Li T."/>
            <person name="Hu X."/>
            <person name="Zhang T."/>
            <person name="Song X."/>
            <person name="Zhang H."/>
            <person name="Dai N."/>
            <person name="Sheng W."/>
            <person name="Hou X."/>
            <person name="Wei L."/>
        </authorList>
    </citation>
    <scope>NUCLEOTIDE SEQUENCE</scope>
    <source>
        <strain evidence="2">G01</strain>
        <tissue evidence="2">Leaf</tissue>
    </source>
</reference>
<protein>
    <recommendedName>
        <fullName evidence="1">Retrotransposon Copia-like N-terminal domain-containing protein</fullName>
    </recommendedName>
</protein>
<name>A0AAW2K0T4_9LAMI</name>
<organism evidence="2">
    <name type="scientific">Sesamum angustifolium</name>
    <dbReference type="NCBI Taxonomy" id="2727405"/>
    <lineage>
        <taxon>Eukaryota</taxon>
        <taxon>Viridiplantae</taxon>
        <taxon>Streptophyta</taxon>
        <taxon>Embryophyta</taxon>
        <taxon>Tracheophyta</taxon>
        <taxon>Spermatophyta</taxon>
        <taxon>Magnoliopsida</taxon>
        <taxon>eudicotyledons</taxon>
        <taxon>Gunneridae</taxon>
        <taxon>Pentapetalae</taxon>
        <taxon>asterids</taxon>
        <taxon>lamiids</taxon>
        <taxon>Lamiales</taxon>
        <taxon>Pedaliaceae</taxon>
        <taxon>Sesamum</taxon>
    </lineage>
</organism>
<dbReference type="AlphaFoldDB" id="A0AAW2K0T4"/>
<evidence type="ECO:0000259" key="1">
    <source>
        <dbReference type="Pfam" id="PF14244"/>
    </source>
</evidence>